<dbReference type="HOGENOM" id="CLU_2380141_0_0_10"/>
<proteinExistence type="predicted"/>
<gene>
    <name evidence="2" type="ORF">BACCELL_04446</name>
</gene>
<dbReference type="Proteomes" id="UP000003711">
    <property type="component" value="Unassembled WGS sequence"/>
</dbReference>
<dbReference type="EMBL" id="ACCH01000345">
    <property type="protein sequence ID" value="EEF87927.1"/>
    <property type="molecule type" value="Genomic_DNA"/>
</dbReference>
<comment type="caution">
    <text evidence="2">The sequence shown here is derived from an EMBL/GenBank/DDBJ whole genome shotgun (WGS) entry which is preliminary data.</text>
</comment>
<organism evidence="2 3">
    <name type="scientific">Bacteroides cellulosilyticus DSM 14838</name>
    <dbReference type="NCBI Taxonomy" id="537012"/>
    <lineage>
        <taxon>Bacteria</taxon>
        <taxon>Pseudomonadati</taxon>
        <taxon>Bacteroidota</taxon>
        <taxon>Bacteroidia</taxon>
        <taxon>Bacteroidales</taxon>
        <taxon>Bacteroidaceae</taxon>
        <taxon>Bacteroides</taxon>
    </lineage>
</organism>
<dbReference type="Pfam" id="PF13470">
    <property type="entry name" value="PIN_3"/>
    <property type="match status" value="1"/>
</dbReference>
<dbReference type="SUPFAM" id="SSF88723">
    <property type="entry name" value="PIN domain-like"/>
    <property type="match status" value="1"/>
</dbReference>
<reference evidence="2 3" key="2">
    <citation type="submission" date="2009-01" db="EMBL/GenBank/DDBJ databases">
        <title>Draft genome sequence of Bacteroides cellulosilyticus (DSM 14838).</title>
        <authorList>
            <person name="Sudarsanam P."/>
            <person name="Ley R."/>
            <person name="Guruge J."/>
            <person name="Turnbaugh P.J."/>
            <person name="Mahowald M."/>
            <person name="Liep D."/>
            <person name="Gordon J."/>
        </authorList>
    </citation>
    <scope>NUCLEOTIDE SEQUENCE [LARGE SCALE GENOMIC DNA]</scope>
    <source>
        <strain evidence="2 3">DSM 14838</strain>
    </source>
</reference>
<dbReference type="Gene3D" id="3.40.50.1010">
    <property type="entry name" value="5'-nuclease"/>
    <property type="match status" value="1"/>
</dbReference>
<reference evidence="2 3" key="1">
    <citation type="submission" date="2008-12" db="EMBL/GenBank/DDBJ databases">
        <authorList>
            <person name="Fulton L."/>
            <person name="Clifton S."/>
            <person name="Fulton B."/>
            <person name="Xu J."/>
            <person name="Minx P."/>
            <person name="Pepin K.H."/>
            <person name="Johnson M."/>
            <person name="Bhonagiri V."/>
            <person name="Nash W.E."/>
            <person name="Mardis E.R."/>
            <person name="Wilson R.K."/>
        </authorList>
    </citation>
    <scope>NUCLEOTIDE SEQUENCE [LARGE SCALE GENOMIC DNA]</scope>
    <source>
        <strain evidence="2 3">DSM 14838</strain>
    </source>
</reference>
<evidence type="ECO:0000259" key="1">
    <source>
        <dbReference type="Pfam" id="PF13470"/>
    </source>
</evidence>
<dbReference type="InterPro" id="IPR002716">
    <property type="entry name" value="PIN_dom"/>
</dbReference>
<name>E2NJG0_9BACE</name>
<accession>E2NJG0</accession>
<dbReference type="RefSeq" id="WP_007213788.1">
    <property type="nucleotide sequence ID" value="NZ_EQ973492.1"/>
</dbReference>
<sequence length="94" mass="10606">MKHYFVDTNVVIDMLADREGYADAACELFDAAGRGEVHLSICALSYSTIYYILRKYAGKENAISSLRDLTDYVSILPVDAEVIRKALYSEFSRL</sequence>
<evidence type="ECO:0000313" key="3">
    <source>
        <dbReference type="Proteomes" id="UP000003711"/>
    </source>
</evidence>
<feature type="domain" description="PIN" evidence="1">
    <location>
        <begin position="5"/>
        <end position="90"/>
    </location>
</feature>
<dbReference type="AlphaFoldDB" id="E2NJG0"/>
<dbReference type="InterPro" id="IPR029060">
    <property type="entry name" value="PIN-like_dom_sf"/>
</dbReference>
<protein>
    <recommendedName>
        <fullName evidence="1">PIN domain-containing protein</fullName>
    </recommendedName>
</protein>
<evidence type="ECO:0000313" key="2">
    <source>
        <dbReference type="EMBL" id="EEF87927.1"/>
    </source>
</evidence>